<sequence length="437" mass="48675">MVAATLERMTPAPRALLARLRTDARLTRTVGGELLAARRARRAVTRLLTERGALPEGRFEIGVYFADGDINLYQLRQWYRPLAELAQTHPVVLLSRNASAAEVLLRESPVPVAYVRSVADLESTIASQPLQIVLYVNQNARNFQMMRYGRRWHVFVNHGESDKMYMTTNQFKAYDYSLIAGDAALARLHRVLWDYDFDKRALAIGRPQADHFAAAVPFTPDERRVVLYAPTWEGDRPAAGYGSIRSHGVALVRGLLADPRFRLIYRPHPRSGAVDAEYAAADRAIIAMITAANAADARAGHVHDTGAELGWQLAAADLAIVDVSAMVYDRLATGRPLLVTRPASPWAEVDESGYLGDAEWLRAEDAAAIVSRIDRAEHDPEAVERLERWVRRSFGDTSPGASTRRFHAAIEHLLEQWQRHAALHRSDAAVDDHDPDG</sequence>
<proteinExistence type="predicted"/>
<gene>
    <name evidence="1" type="ORF">A6122_0872</name>
</gene>
<dbReference type="EMBL" id="CP015515">
    <property type="protein sequence ID" value="AND16025.1"/>
    <property type="molecule type" value="Genomic_DNA"/>
</dbReference>
<dbReference type="AlphaFoldDB" id="A0A161J2V0"/>
<dbReference type="STRING" id="33888.A6122_0872"/>
<dbReference type="KEGG" id="rtn:A6122_0872"/>
<reference evidence="1 2" key="1">
    <citation type="submission" date="2016-05" db="EMBL/GenBank/DDBJ databases">
        <title>Complete genome sequence of Rathayibacter tritici NCPPB 1953.</title>
        <authorList>
            <person name="Park J."/>
            <person name="Lee H.-H."/>
            <person name="Lee S.-W."/>
            <person name="Seo Y.-S."/>
        </authorList>
    </citation>
    <scope>NUCLEOTIDE SEQUENCE [LARGE SCALE GENOMIC DNA]</scope>
    <source>
        <strain evidence="1 2">NCPPB 1953</strain>
    </source>
</reference>
<keyword evidence="2" id="KW-1185">Reference proteome</keyword>
<evidence type="ECO:0008006" key="3">
    <source>
        <dbReference type="Google" id="ProtNLM"/>
    </source>
</evidence>
<dbReference type="InterPro" id="IPR043148">
    <property type="entry name" value="TagF_C"/>
</dbReference>
<dbReference type="SUPFAM" id="SSF53756">
    <property type="entry name" value="UDP-Glycosyltransferase/glycogen phosphorylase"/>
    <property type="match status" value="1"/>
</dbReference>
<accession>A0A161J2V0</accession>
<dbReference type="PATRIC" id="fig|33888.3.peg.967"/>
<protein>
    <recommendedName>
        <fullName evidence="3">Glycosyl transferase</fullName>
    </recommendedName>
</protein>
<dbReference type="Proteomes" id="UP000077071">
    <property type="component" value="Chromosome"/>
</dbReference>
<evidence type="ECO:0000313" key="2">
    <source>
        <dbReference type="Proteomes" id="UP000077071"/>
    </source>
</evidence>
<evidence type="ECO:0000313" key="1">
    <source>
        <dbReference type="EMBL" id="AND16025.1"/>
    </source>
</evidence>
<organism evidence="1 2">
    <name type="scientific">Rathayibacter tritici</name>
    <dbReference type="NCBI Taxonomy" id="33888"/>
    <lineage>
        <taxon>Bacteria</taxon>
        <taxon>Bacillati</taxon>
        <taxon>Actinomycetota</taxon>
        <taxon>Actinomycetes</taxon>
        <taxon>Micrococcales</taxon>
        <taxon>Microbacteriaceae</taxon>
        <taxon>Rathayibacter</taxon>
    </lineage>
</organism>
<dbReference type="Gene3D" id="3.40.50.12580">
    <property type="match status" value="1"/>
</dbReference>
<name>A0A161J2V0_9MICO</name>